<dbReference type="Gene3D" id="1.10.287.470">
    <property type="entry name" value="Helix hairpin bin"/>
    <property type="match status" value="1"/>
</dbReference>
<evidence type="ECO:0000313" key="5">
    <source>
        <dbReference type="EMBL" id="MBL0765188.1"/>
    </source>
</evidence>
<dbReference type="GO" id="GO:0016020">
    <property type="term" value="C:membrane"/>
    <property type="evidence" value="ECO:0007669"/>
    <property type="project" value="InterPro"/>
</dbReference>
<protein>
    <submittedName>
        <fullName evidence="5">Efflux RND transporter periplasmic adaptor subunit</fullName>
    </submittedName>
</protein>
<dbReference type="InterPro" id="IPR006143">
    <property type="entry name" value="RND_pump_MFP"/>
</dbReference>
<feature type="domain" description="CusB-like beta-barrel" evidence="4">
    <location>
        <begin position="230"/>
        <end position="306"/>
    </location>
</feature>
<dbReference type="GO" id="GO:0060003">
    <property type="term" value="P:copper ion export"/>
    <property type="evidence" value="ECO:0007669"/>
    <property type="project" value="TreeGrafter"/>
</dbReference>
<feature type="domain" description="CzcB-like alpha-helical hairpin" evidence="3">
    <location>
        <begin position="118"/>
        <end position="173"/>
    </location>
</feature>
<dbReference type="GO" id="GO:0022857">
    <property type="term" value="F:transmembrane transporter activity"/>
    <property type="evidence" value="ECO:0007669"/>
    <property type="project" value="InterPro"/>
</dbReference>
<dbReference type="PANTHER" id="PTHR30097">
    <property type="entry name" value="CATION EFFLUX SYSTEM PROTEIN CUSB"/>
    <property type="match status" value="1"/>
</dbReference>
<proteinExistence type="inferred from homology"/>
<dbReference type="SUPFAM" id="SSF111369">
    <property type="entry name" value="HlyD-like secretion proteins"/>
    <property type="match status" value="1"/>
</dbReference>
<evidence type="ECO:0000313" key="6">
    <source>
        <dbReference type="Proteomes" id="UP000642920"/>
    </source>
</evidence>
<keyword evidence="6" id="KW-1185">Reference proteome</keyword>
<dbReference type="PANTHER" id="PTHR30097:SF4">
    <property type="entry name" value="SLR6042 PROTEIN"/>
    <property type="match status" value="1"/>
</dbReference>
<dbReference type="PROSITE" id="PS51257">
    <property type="entry name" value="PROKAR_LIPOPROTEIN"/>
    <property type="match status" value="1"/>
</dbReference>
<dbReference type="RefSeq" id="WP_201919586.1">
    <property type="nucleotide sequence ID" value="NZ_JAERQG010000002.1"/>
</dbReference>
<evidence type="ECO:0000259" key="3">
    <source>
        <dbReference type="Pfam" id="PF25893"/>
    </source>
</evidence>
<reference evidence="5" key="1">
    <citation type="submission" date="2021-01" db="EMBL/GenBank/DDBJ databases">
        <title>Marivirga sp. nov., isolated from intertidal surface sediments.</title>
        <authorList>
            <person name="Zhang M."/>
        </authorList>
    </citation>
    <scope>NUCLEOTIDE SEQUENCE</scope>
    <source>
        <strain evidence="5">SM1354</strain>
    </source>
</reference>
<dbReference type="GO" id="GO:0015679">
    <property type="term" value="P:plasma membrane copper ion transport"/>
    <property type="evidence" value="ECO:0007669"/>
    <property type="project" value="TreeGrafter"/>
</dbReference>
<dbReference type="AlphaFoldDB" id="A0A937AFB6"/>
<accession>A0A937AFB6</accession>
<dbReference type="EMBL" id="JAERQG010000002">
    <property type="protein sequence ID" value="MBL0765188.1"/>
    <property type="molecule type" value="Genomic_DNA"/>
</dbReference>
<keyword evidence="2" id="KW-0813">Transport</keyword>
<comment type="caution">
    <text evidence="5">The sequence shown here is derived from an EMBL/GenBank/DDBJ whole genome shotgun (WGS) entry which is preliminary data.</text>
</comment>
<dbReference type="InterPro" id="IPR058648">
    <property type="entry name" value="HH_CzcB-like"/>
</dbReference>
<dbReference type="Proteomes" id="UP000642920">
    <property type="component" value="Unassembled WGS sequence"/>
</dbReference>
<gene>
    <name evidence="5" type="ORF">JKP34_08000</name>
</gene>
<evidence type="ECO:0000259" key="4">
    <source>
        <dbReference type="Pfam" id="PF25954"/>
    </source>
</evidence>
<dbReference type="NCBIfam" id="TIGR01730">
    <property type="entry name" value="RND_mfp"/>
    <property type="match status" value="1"/>
</dbReference>
<name>A0A937AFB6_9BACT</name>
<dbReference type="InterPro" id="IPR051909">
    <property type="entry name" value="MFP_Cation_Efflux"/>
</dbReference>
<dbReference type="Gene3D" id="2.40.30.170">
    <property type="match status" value="1"/>
</dbReference>
<sequence>MKYLNKYIIIGIVGILSACSEEKSSNEEQMTLISESNEIVVTKDQFMDSNMELTQMSMQPFSDELLINGKLDVPPEYKAAVSAYFGGYVKSISILPGQQIKKGQTLFMLENPEFIKMQEAFLENSGQLAFLKNDYERKEALWKDNVSSEKEYLKAKADYESAKARVASLKNQLGLVNINTRNLSSENIRSVVRITAPIGGYINAVHAEKGKYLEPRDVAVMITNPDHMHVELNVYEKDYDKLSIGQELTFQLQNKPNINYPAKVYLINRYIENDHRIVKVHGHLIDESKNKELVPGMYLEAQLKTSKNKMHALPESAIINIDKEYYALKLEKQTDSSYTFSKKLVDVGNLSNDYRPLLNSDSFDENTQFLSKGAFSLISE</sequence>
<organism evidence="5 6">
    <name type="scientific">Marivirga atlantica</name>
    <dbReference type="NCBI Taxonomy" id="1548457"/>
    <lineage>
        <taxon>Bacteria</taxon>
        <taxon>Pseudomonadati</taxon>
        <taxon>Bacteroidota</taxon>
        <taxon>Cytophagia</taxon>
        <taxon>Cytophagales</taxon>
        <taxon>Marivirgaceae</taxon>
        <taxon>Marivirga</taxon>
    </lineage>
</organism>
<evidence type="ECO:0000256" key="2">
    <source>
        <dbReference type="ARBA" id="ARBA00022448"/>
    </source>
</evidence>
<evidence type="ECO:0000256" key="1">
    <source>
        <dbReference type="ARBA" id="ARBA00009477"/>
    </source>
</evidence>
<dbReference type="Pfam" id="PF25954">
    <property type="entry name" value="Beta-barrel_RND_2"/>
    <property type="match status" value="1"/>
</dbReference>
<dbReference type="Pfam" id="PF25893">
    <property type="entry name" value="HH_CzcB"/>
    <property type="match status" value="1"/>
</dbReference>
<dbReference type="Gene3D" id="2.40.50.100">
    <property type="match status" value="1"/>
</dbReference>
<dbReference type="InterPro" id="IPR058792">
    <property type="entry name" value="Beta-barrel_RND_2"/>
</dbReference>
<comment type="similarity">
    <text evidence="1">Belongs to the membrane fusion protein (MFP) (TC 8.A.1) family.</text>
</comment>
<dbReference type="GO" id="GO:0030313">
    <property type="term" value="C:cell envelope"/>
    <property type="evidence" value="ECO:0007669"/>
    <property type="project" value="TreeGrafter"/>
</dbReference>